<dbReference type="OrthoDB" id="361693at2759"/>
<comment type="similarity">
    <text evidence="2">Belongs to the importin beta family.</text>
</comment>
<dbReference type="AlphaFoldDB" id="A0A0C3P447"/>
<evidence type="ECO:0000313" key="6">
    <source>
        <dbReference type="EMBL" id="KIP12739.1"/>
    </source>
</evidence>
<evidence type="ECO:0000259" key="5">
    <source>
        <dbReference type="PROSITE" id="PS50166"/>
    </source>
</evidence>
<keyword evidence="7" id="KW-1185">Reference proteome</keyword>
<dbReference type="PANTHER" id="PTHR10997">
    <property type="entry name" value="IMPORTIN-7, 8, 11"/>
    <property type="match status" value="1"/>
</dbReference>
<evidence type="ECO:0000256" key="4">
    <source>
        <dbReference type="ARBA" id="ARBA00023242"/>
    </source>
</evidence>
<dbReference type="GO" id="GO:0031267">
    <property type="term" value="F:small GTPase binding"/>
    <property type="evidence" value="ECO:0007669"/>
    <property type="project" value="InterPro"/>
</dbReference>
<dbReference type="InterPro" id="IPR016024">
    <property type="entry name" value="ARM-type_fold"/>
</dbReference>
<dbReference type="GO" id="GO:0006606">
    <property type="term" value="P:protein import into nucleus"/>
    <property type="evidence" value="ECO:0007669"/>
    <property type="project" value="TreeGrafter"/>
</dbReference>
<dbReference type="Gene3D" id="1.25.10.10">
    <property type="entry name" value="Leucine-rich Repeat Variant"/>
    <property type="match status" value="1"/>
</dbReference>
<name>A0A0C3P447_PHLG1</name>
<proteinExistence type="inferred from homology"/>
<organism evidence="6 7">
    <name type="scientific">Phlebiopsis gigantea (strain 11061_1 CR5-6)</name>
    <name type="common">White-rot fungus</name>
    <name type="synonym">Peniophora gigantea</name>
    <dbReference type="NCBI Taxonomy" id="745531"/>
    <lineage>
        <taxon>Eukaryota</taxon>
        <taxon>Fungi</taxon>
        <taxon>Dikarya</taxon>
        <taxon>Basidiomycota</taxon>
        <taxon>Agaricomycotina</taxon>
        <taxon>Agaricomycetes</taxon>
        <taxon>Polyporales</taxon>
        <taxon>Phanerochaetaceae</taxon>
        <taxon>Phlebiopsis</taxon>
    </lineage>
</organism>
<dbReference type="SUPFAM" id="SSF48371">
    <property type="entry name" value="ARM repeat"/>
    <property type="match status" value="1"/>
</dbReference>
<dbReference type="InterPro" id="IPR001494">
    <property type="entry name" value="Importin-beta_N"/>
</dbReference>
<reference evidence="6 7" key="1">
    <citation type="journal article" date="2014" name="PLoS Genet.">
        <title>Analysis of the Phlebiopsis gigantea genome, transcriptome and secretome provides insight into its pioneer colonization strategies of wood.</title>
        <authorList>
            <person name="Hori C."/>
            <person name="Ishida T."/>
            <person name="Igarashi K."/>
            <person name="Samejima M."/>
            <person name="Suzuki H."/>
            <person name="Master E."/>
            <person name="Ferreira P."/>
            <person name="Ruiz-Duenas F.J."/>
            <person name="Held B."/>
            <person name="Canessa P."/>
            <person name="Larrondo L.F."/>
            <person name="Schmoll M."/>
            <person name="Druzhinina I.S."/>
            <person name="Kubicek C.P."/>
            <person name="Gaskell J.A."/>
            <person name="Kersten P."/>
            <person name="St John F."/>
            <person name="Glasner J."/>
            <person name="Sabat G."/>
            <person name="Splinter BonDurant S."/>
            <person name="Syed K."/>
            <person name="Yadav J."/>
            <person name="Mgbeahuruike A.C."/>
            <person name="Kovalchuk A."/>
            <person name="Asiegbu F.O."/>
            <person name="Lackner G."/>
            <person name="Hoffmeister D."/>
            <person name="Rencoret J."/>
            <person name="Gutierrez A."/>
            <person name="Sun H."/>
            <person name="Lindquist E."/>
            <person name="Barry K."/>
            <person name="Riley R."/>
            <person name="Grigoriev I.V."/>
            <person name="Henrissat B."/>
            <person name="Kues U."/>
            <person name="Berka R.M."/>
            <person name="Martinez A.T."/>
            <person name="Covert S.F."/>
            <person name="Blanchette R.A."/>
            <person name="Cullen D."/>
        </authorList>
    </citation>
    <scope>NUCLEOTIDE SEQUENCE [LARGE SCALE GENOMIC DNA]</scope>
    <source>
        <strain evidence="6 7">11061_1 CR5-6</strain>
    </source>
</reference>
<evidence type="ECO:0000256" key="1">
    <source>
        <dbReference type="ARBA" id="ARBA00004123"/>
    </source>
</evidence>
<evidence type="ECO:0000313" key="7">
    <source>
        <dbReference type="Proteomes" id="UP000053257"/>
    </source>
</evidence>
<comment type="subcellular location">
    <subcellularLocation>
        <location evidence="1">Nucleus</location>
    </subcellularLocation>
</comment>
<keyword evidence="4" id="KW-0539">Nucleus</keyword>
<sequence length="1035" mass="116007">MPPPSSHELQSVNPEELYNAICDAASQDPVKIKNAYDKLKRMLEMVGAFDTLSQITTQRNLPLPVRKQSIIQLKNSSLGHWKSRKLMTDDQRTNIKRRCLELLYEPDDVIAGCNKVILAKVARYEYPASWPTLLDDMVNIINSTMQTRYVASPQTATPEAYTALKRSLEALNAVLKEFVNIKLLGGIRSCSKIIEQVYLVLQSHYSLVAASLSAIDPSNISLPRTAEDLSLAHLIYKCLAKVACWVWPRMQGKETIAPTLASWLFEIFRSSAIQLQSLSELRINLVLALRSGAASANPVTNKSIEQLTLHIRSFGKFFRRLQQLDAKRFVALPSCSDLILYYWNKVVQATNSPSDYIDDDNTAVFPTRFLVQAMVLFKESLAQWAPVRKDGTQNEQVLPQTFVEDAVKLLVTRFIPLDPSALEKWMADPEEWVNLEEKDNELWEYELRPCGERVLMTLANQYHQFVVPLLRATFEQVLALPREDLPSILQKEALYCALGRCANKLKDAIPFDQWLSQSLLPEARSTNPSYPIVKRRIAWLIGKWVSSQCSSPNNATIWELLLHLLHDRGPGTDAVVRLTSAVALRECVDTIEFEVDVFLPFLPVTVAELLSLIAEADTMETKRRVLGTLNVVIERAGINIVPLLGVIVPPLPQLWSSAEEEWLFKGSLLETVTKLAEASQEQSRALIGIVVPLVQESFTSGAQTQLDEDALILWQAALRNTDTLDGVDGSTLFSLLPLGVTLLAENLDLLGKITSIIDSYILLDPSRVLQACAKELFMALGKGMQQAAQMNVKDMAISINMLVQLAPSSLWGEALHSSGLFAYLVKSLQEEQIPVEILTEYIYVMARIALMDKQMFHQLVSASAGPLRLSETQVWDHILDQWWRRFDNMSEPRHRKLAAMGMANLVSTGRHEVLDRLPTEICNMWLDVLGEIREGQSSESGDDAHPTLHLYWDRVPESYYRETEGTPEYKRRDACYQSDPVRTTQLTAFIAACIAQAEAACGGGAALNERYLMKADPTVLAQIQNELMGRAAGGS</sequence>
<evidence type="ECO:0000256" key="2">
    <source>
        <dbReference type="ARBA" id="ARBA00007991"/>
    </source>
</evidence>
<evidence type="ECO:0000256" key="3">
    <source>
        <dbReference type="ARBA" id="ARBA00022448"/>
    </source>
</evidence>
<dbReference type="InterPro" id="IPR011989">
    <property type="entry name" value="ARM-like"/>
</dbReference>
<gene>
    <name evidence="6" type="ORF">PHLGIDRAFT_97377</name>
</gene>
<dbReference type="HOGENOM" id="CLU_003886_2_0_1"/>
<dbReference type="Proteomes" id="UP000053257">
    <property type="component" value="Unassembled WGS sequence"/>
</dbReference>
<dbReference type="PANTHER" id="PTHR10997:SF7">
    <property type="entry name" value="IMPORTIN-11"/>
    <property type="match status" value="1"/>
</dbReference>
<dbReference type="Pfam" id="PF25758">
    <property type="entry name" value="TPR_IPO11"/>
    <property type="match status" value="1"/>
</dbReference>
<dbReference type="EMBL" id="KN840438">
    <property type="protein sequence ID" value="KIP12739.1"/>
    <property type="molecule type" value="Genomic_DNA"/>
</dbReference>
<dbReference type="Pfam" id="PF03810">
    <property type="entry name" value="IBN_N"/>
    <property type="match status" value="1"/>
</dbReference>
<dbReference type="InterPro" id="IPR058669">
    <property type="entry name" value="TPR_IPO7/11-like"/>
</dbReference>
<dbReference type="STRING" id="745531.A0A0C3P447"/>
<dbReference type="GO" id="GO:0005635">
    <property type="term" value="C:nuclear envelope"/>
    <property type="evidence" value="ECO:0007669"/>
    <property type="project" value="TreeGrafter"/>
</dbReference>
<dbReference type="GO" id="GO:0005829">
    <property type="term" value="C:cytosol"/>
    <property type="evidence" value="ECO:0007669"/>
    <property type="project" value="TreeGrafter"/>
</dbReference>
<feature type="domain" description="Importin N-terminal" evidence="5">
    <location>
        <begin position="35"/>
        <end position="105"/>
    </location>
</feature>
<keyword evidence="3" id="KW-0813">Transport</keyword>
<dbReference type="PROSITE" id="PS50166">
    <property type="entry name" value="IMPORTIN_B_NT"/>
    <property type="match status" value="1"/>
</dbReference>
<protein>
    <recommendedName>
        <fullName evidence="5">Importin N-terminal domain-containing protein</fullName>
    </recommendedName>
</protein>
<accession>A0A0C3P447</accession>